<evidence type="ECO:0000256" key="3">
    <source>
        <dbReference type="ARBA" id="ARBA00023163"/>
    </source>
</evidence>
<dbReference type="PANTHER" id="PTHR43280:SF28">
    <property type="entry name" value="HTH-TYPE TRANSCRIPTIONAL ACTIVATOR RHAS"/>
    <property type="match status" value="1"/>
</dbReference>
<dbReference type="GO" id="GO:0003700">
    <property type="term" value="F:DNA-binding transcription factor activity"/>
    <property type="evidence" value="ECO:0007669"/>
    <property type="project" value="InterPro"/>
</dbReference>
<evidence type="ECO:0000259" key="4">
    <source>
        <dbReference type="PROSITE" id="PS01124"/>
    </source>
</evidence>
<dbReference type="PROSITE" id="PS01124">
    <property type="entry name" value="HTH_ARAC_FAMILY_2"/>
    <property type="match status" value="1"/>
</dbReference>
<dbReference type="Pfam" id="PF02311">
    <property type="entry name" value="AraC_binding"/>
    <property type="match status" value="1"/>
</dbReference>
<keyword evidence="1" id="KW-0805">Transcription regulation</keyword>
<dbReference type="InterPro" id="IPR014710">
    <property type="entry name" value="RmlC-like_jellyroll"/>
</dbReference>
<evidence type="ECO:0000313" key="5">
    <source>
        <dbReference type="EMBL" id="PKU92180.1"/>
    </source>
</evidence>
<accession>A0A2N3QKK4</accession>
<dbReference type="GO" id="GO:0043565">
    <property type="term" value="F:sequence-specific DNA binding"/>
    <property type="evidence" value="ECO:0007669"/>
    <property type="project" value="InterPro"/>
</dbReference>
<dbReference type="AlphaFoldDB" id="A0A2N3QKK4"/>
<feature type="domain" description="HTH araC/xylS-type" evidence="4">
    <location>
        <begin position="194"/>
        <end position="291"/>
    </location>
</feature>
<dbReference type="InterPro" id="IPR009057">
    <property type="entry name" value="Homeodomain-like_sf"/>
</dbReference>
<dbReference type="Pfam" id="PF12833">
    <property type="entry name" value="HTH_18"/>
    <property type="match status" value="1"/>
</dbReference>
<name>A0A2N3QKK4_9BIFI</name>
<comment type="caution">
    <text evidence="5">The sequence shown here is derived from an EMBL/GenBank/DDBJ whole genome shotgun (WGS) entry which is preliminary data.</text>
</comment>
<organism evidence="5 6">
    <name type="scientific">Bifidobacterium pseudolongum subsp. globosum</name>
    <dbReference type="NCBI Taxonomy" id="1690"/>
    <lineage>
        <taxon>Bacteria</taxon>
        <taxon>Bacillati</taxon>
        <taxon>Actinomycetota</taxon>
        <taxon>Actinomycetes</taxon>
        <taxon>Bifidobacteriales</taxon>
        <taxon>Bifidobacteriaceae</taxon>
        <taxon>Bifidobacterium</taxon>
    </lineage>
</organism>
<protein>
    <submittedName>
        <fullName evidence="5">AraC family transcriptional regulator</fullName>
    </submittedName>
</protein>
<dbReference type="EMBL" id="PCGZ01000002">
    <property type="protein sequence ID" value="PKU92180.1"/>
    <property type="molecule type" value="Genomic_DNA"/>
</dbReference>
<dbReference type="PANTHER" id="PTHR43280">
    <property type="entry name" value="ARAC-FAMILY TRANSCRIPTIONAL REGULATOR"/>
    <property type="match status" value="1"/>
</dbReference>
<sequence length="299" mass="34440">MPERHRAVTDPRPPVFVSTMTSDRFEVFHSFVHVEDGLRLHTHDHYEINCILDGSGEFQIEGESIRSEPGFVLMINPGVVHNVVRQTSDRYERVYLHINTAFLRSLATAHTDLESCFRTSSGTPINRVLTMNPSQLRGLMQPLLRPPSAQFGDDLRYGGHFMEAMVRLNELVRADQGTTITLPEPEFHYAPVVTAALRYIDEHLAEELSLDIIADRCAANKYHLSRTFKKEIGLTIGRFVQQRRLQRSKRLLAQIGSPKRIYRQCGFKSYTHFLRCFQQEFGMTTSEYIEWSHQPHGQP</sequence>
<evidence type="ECO:0000313" key="6">
    <source>
        <dbReference type="Proteomes" id="UP000233730"/>
    </source>
</evidence>
<dbReference type="SUPFAM" id="SSF46689">
    <property type="entry name" value="Homeodomain-like"/>
    <property type="match status" value="2"/>
</dbReference>
<dbReference type="RefSeq" id="WP_101429401.1">
    <property type="nucleotide sequence ID" value="NZ_PCGZ01000002.1"/>
</dbReference>
<evidence type="ECO:0000256" key="1">
    <source>
        <dbReference type="ARBA" id="ARBA00023015"/>
    </source>
</evidence>
<dbReference type="SMART" id="SM00342">
    <property type="entry name" value="HTH_ARAC"/>
    <property type="match status" value="1"/>
</dbReference>
<reference evidence="5 6" key="1">
    <citation type="submission" date="2017-10" db="EMBL/GenBank/DDBJ databases">
        <title>Bifidobacterium genomics.</title>
        <authorList>
            <person name="Lugli G.A."/>
            <person name="Milani C."/>
            <person name="Mancabelli L."/>
        </authorList>
    </citation>
    <scope>NUCLEOTIDE SEQUENCE [LARGE SCALE GENOMIC DNA]</scope>
    <source>
        <strain evidence="5 6">1524B</strain>
    </source>
</reference>
<evidence type="ECO:0000256" key="2">
    <source>
        <dbReference type="ARBA" id="ARBA00023125"/>
    </source>
</evidence>
<dbReference type="Gene3D" id="1.10.10.60">
    <property type="entry name" value="Homeodomain-like"/>
    <property type="match status" value="2"/>
</dbReference>
<dbReference type="InterPro" id="IPR018060">
    <property type="entry name" value="HTH_AraC"/>
</dbReference>
<gene>
    <name evidence="5" type="ORF">CQR46_0260</name>
</gene>
<dbReference type="Proteomes" id="UP000233730">
    <property type="component" value="Unassembled WGS sequence"/>
</dbReference>
<dbReference type="InterPro" id="IPR003313">
    <property type="entry name" value="AraC-bd"/>
</dbReference>
<proteinExistence type="predicted"/>
<dbReference type="Gene3D" id="2.60.120.10">
    <property type="entry name" value="Jelly Rolls"/>
    <property type="match status" value="1"/>
</dbReference>
<dbReference type="InterPro" id="IPR037923">
    <property type="entry name" value="HTH-like"/>
</dbReference>
<keyword evidence="3" id="KW-0804">Transcription</keyword>
<keyword evidence="2" id="KW-0238">DNA-binding</keyword>
<dbReference type="SUPFAM" id="SSF51215">
    <property type="entry name" value="Regulatory protein AraC"/>
    <property type="match status" value="1"/>
</dbReference>